<keyword evidence="2 5" id="KW-0812">Transmembrane</keyword>
<keyword evidence="3 5" id="KW-1133">Transmembrane helix</keyword>
<evidence type="ECO:0000313" key="7">
    <source>
        <dbReference type="EMBL" id="JAS24964.1"/>
    </source>
</evidence>
<keyword evidence="4 5" id="KW-0472">Membrane</keyword>
<dbReference type="Pfam" id="PF23727">
    <property type="entry name" value="Beta-prop_FAM234A_B"/>
    <property type="match status" value="1"/>
</dbReference>
<evidence type="ECO:0000256" key="4">
    <source>
        <dbReference type="ARBA" id="ARBA00023136"/>
    </source>
</evidence>
<evidence type="ECO:0000256" key="2">
    <source>
        <dbReference type="ARBA" id="ARBA00022692"/>
    </source>
</evidence>
<proteinExistence type="predicted"/>
<dbReference type="InterPro" id="IPR045232">
    <property type="entry name" value="FAM234"/>
</dbReference>
<sequence>MGDYQPLRSDSDCRTTVRNRIKYMKENDKQNVYYNPPMSTLRAIAFSCSILVCILTICVFLWVIPCHWATCPIQKATSWDKVYYGLELKGPLSLVHGTQGLNIVAMFQSASWGFDSKDIFPSNSGGIISLIGNTGVIAWWSQLVTIPTHLDCSQIDPDKNGVFDCMVIGDSYIGIIDSLSGVIIWSLQNKSHMVNNETIEGISFPVVTPDVNKDGVFDILVICKLSSYEHHVLLLISGKTGQMIGKPLENKSCIDIDNLMVESKGFSYLYSYTCKRETNNDFSFSAYNIETLTFQEMVFKITNNSIRSSGHGPILQTLAKSKEWIIGNHRLNMINTGPCPTNCSVTVNVTGDKDQTVYFHTAKQTYGMKPLVLHFNDTISGFLLKFWQWGSAINLTLSNSSLLYIQSITESIVLLTFNGSKPIDIVNASQADVVQLCVSKICQPKLEFQTDSLLLVDLDRDGYQELISYIVTYKTNEDNCSSNCTSKDKWKLQTKVRVIRLQAEILKLYEKIEHKR</sequence>
<dbReference type="InterPro" id="IPR028994">
    <property type="entry name" value="Integrin_alpha_N"/>
</dbReference>
<dbReference type="PANTHER" id="PTHR21419:SF29">
    <property type="entry name" value="LD24894P"/>
    <property type="match status" value="1"/>
</dbReference>
<evidence type="ECO:0000259" key="6">
    <source>
        <dbReference type="Pfam" id="PF23727"/>
    </source>
</evidence>
<dbReference type="InterPro" id="IPR055409">
    <property type="entry name" value="Beta-prop_FAM234A_B"/>
</dbReference>
<gene>
    <name evidence="7" type="ORF">g.24984</name>
</gene>
<evidence type="ECO:0000256" key="1">
    <source>
        <dbReference type="ARBA" id="ARBA00004167"/>
    </source>
</evidence>
<reference evidence="7" key="1">
    <citation type="submission" date="2015-12" db="EMBL/GenBank/DDBJ databases">
        <title>De novo transcriptome assembly of four potential Pierce s Disease insect vectors from Arizona vineyards.</title>
        <authorList>
            <person name="Tassone E.E."/>
        </authorList>
    </citation>
    <scope>NUCLEOTIDE SEQUENCE</scope>
</reference>
<organism evidence="7">
    <name type="scientific">Clastoptera arizonana</name>
    <name type="common">Arizona spittle bug</name>
    <dbReference type="NCBI Taxonomy" id="38151"/>
    <lineage>
        <taxon>Eukaryota</taxon>
        <taxon>Metazoa</taxon>
        <taxon>Ecdysozoa</taxon>
        <taxon>Arthropoda</taxon>
        <taxon>Hexapoda</taxon>
        <taxon>Insecta</taxon>
        <taxon>Pterygota</taxon>
        <taxon>Neoptera</taxon>
        <taxon>Paraneoptera</taxon>
        <taxon>Hemiptera</taxon>
        <taxon>Auchenorrhyncha</taxon>
        <taxon>Cercopoidea</taxon>
        <taxon>Clastopteridae</taxon>
        <taxon>Clastoptera</taxon>
    </lineage>
</organism>
<name>A0A1B6DH06_9HEMI</name>
<dbReference type="AlphaFoldDB" id="A0A1B6DH06"/>
<protein>
    <recommendedName>
        <fullName evidence="6">FAM234A/B beta-propeller domain-containing protein</fullName>
    </recommendedName>
</protein>
<dbReference type="SUPFAM" id="SSF69318">
    <property type="entry name" value="Integrin alpha N-terminal domain"/>
    <property type="match status" value="1"/>
</dbReference>
<evidence type="ECO:0000256" key="3">
    <source>
        <dbReference type="ARBA" id="ARBA00022989"/>
    </source>
</evidence>
<dbReference type="PANTHER" id="PTHR21419">
    <property type="match status" value="1"/>
</dbReference>
<feature type="transmembrane region" description="Helical" evidence="5">
    <location>
        <begin position="43"/>
        <end position="64"/>
    </location>
</feature>
<dbReference type="GO" id="GO:0016020">
    <property type="term" value="C:membrane"/>
    <property type="evidence" value="ECO:0007669"/>
    <property type="project" value="UniProtKB-SubCell"/>
</dbReference>
<accession>A0A1B6DH06</accession>
<comment type="subcellular location">
    <subcellularLocation>
        <location evidence="1">Membrane</location>
        <topology evidence="1">Single-pass membrane protein</topology>
    </subcellularLocation>
</comment>
<dbReference type="EMBL" id="GEDC01012334">
    <property type="protein sequence ID" value="JAS24964.1"/>
    <property type="molecule type" value="Transcribed_RNA"/>
</dbReference>
<evidence type="ECO:0000256" key="5">
    <source>
        <dbReference type="SAM" id="Phobius"/>
    </source>
</evidence>
<feature type="domain" description="FAM234A/B beta-propeller" evidence="6">
    <location>
        <begin position="127"/>
        <end position="269"/>
    </location>
</feature>